<evidence type="ECO:0000256" key="16">
    <source>
        <dbReference type="PROSITE-ProRule" id="PRU00209"/>
    </source>
</evidence>
<dbReference type="InterPro" id="IPR041616">
    <property type="entry name" value="PheRS_beta_core"/>
</dbReference>
<dbReference type="GO" id="GO:0000049">
    <property type="term" value="F:tRNA binding"/>
    <property type="evidence" value="ECO:0007669"/>
    <property type="project" value="UniProtKB-UniRule"/>
</dbReference>
<keyword evidence="11 16" id="KW-0694">RNA-binding</keyword>
<dbReference type="InterPro" id="IPR020825">
    <property type="entry name" value="Phe-tRNA_synthase-like_B3/B4"/>
</dbReference>
<dbReference type="InterPro" id="IPR045060">
    <property type="entry name" value="Phe-tRNA-ligase_IIc_bsu"/>
</dbReference>
<dbReference type="Pfam" id="PF03483">
    <property type="entry name" value="B3_4"/>
    <property type="match status" value="1"/>
</dbReference>
<keyword evidence="6 15" id="KW-0436">Ligase</keyword>
<feature type="domain" description="B5" evidence="19">
    <location>
        <begin position="389"/>
        <end position="464"/>
    </location>
</feature>
<dbReference type="Pfam" id="PF01588">
    <property type="entry name" value="tRNA_bind"/>
    <property type="match status" value="1"/>
</dbReference>
<comment type="catalytic activity">
    <reaction evidence="14 15">
        <text>tRNA(Phe) + L-phenylalanine + ATP = L-phenylalanyl-tRNA(Phe) + AMP + diphosphate + H(+)</text>
        <dbReference type="Rhea" id="RHEA:19413"/>
        <dbReference type="Rhea" id="RHEA-COMP:9668"/>
        <dbReference type="Rhea" id="RHEA-COMP:9699"/>
        <dbReference type="ChEBI" id="CHEBI:15378"/>
        <dbReference type="ChEBI" id="CHEBI:30616"/>
        <dbReference type="ChEBI" id="CHEBI:33019"/>
        <dbReference type="ChEBI" id="CHEBI:58095"/>
        <dbReference type="ChEBI" id="CHEBI:78442"/>
        <dbReference type="ChEBI" id="CHEBI:78531"/>
        <dbReference type="ChEBI" id="CHEBI:456215"/>
        <dbReference type="EC" id="6.1.1.20"/>
    </reaction>
</comment>
<dbReference type="Proteomes" id="UP000032809">
    <property type="component" value="Chromosome I"/>
</dbReference>
<evidence type="ECO:0000256" key="5">
    <source>
        <dbReference type="ARBA" id="ARBA00022555"/>
    </source>
</evidence>
<keyword evidence="12 15" id="KW-0648">Protein biosynthesis</keyword>
<dbReference type="SMART" id="SM00874">
    <property type="entry name" value="B5"/>
    <property type="match status" value="1"/>
</dbReference>
<dbReference type="GO" id="GO:0004826">
    <property type="term" value="F:phenylalanine-tRNA ligase activity"/>
    <property type="evidence" value="ECO:0007669"/>
    <property type="project" value="UniProtKB-UniRule"/>
</dbReference>
<feature type="domain" description="TRNA-binding" evidence="17">
    <location>
        <begin position="32"/>
        <end position="140"/>
    </location>
</feature>
<dbReference type="NCBIfam" id="TIGR00472">
    <property type="entry name" value="pheT_bact"/>
    <property type="match status" value="1"/>
</dbReference>
<dbReference type="InterPro" id="IPR004532">
    <property type="entry name" value="Phe-tRNA-ligase_IIc_bsu_bact"/>
</dbReference>
<keyword evidence="10 15" id="KW-0460">Magnesium</keyword>
<evidence type="ECO:0000256" key="6">
    <source>
        <dbReference type="ARBA" id="ARBA00022598"/>
    </source>
</evidence>
<proteinExistence type="inferred from homology"/>
<dbReference type="Gene3D" id="2.40.50.140">
    <property type="entry name" value="Nucleic acid-binding proteins"/>
    <property type="match status" value="1"/>
</dbReference>
<comment type="similarity">
    <text evidence="2 15">Belongs to the phenylalanyl-tRNA synthetase beta subunit family. Type 1 subfamily.</text>
</comment>
<evidence type="ECO:0000256" key="2">
    <source>
        <dbReference type="ARBA" id="ARBA00008653"/>
    </source>
</evidence>
<evidence type="ECO:0000313" key="20">
    <source>
        <dbReference type="EMBL" id="CEP77592.1"/>
    </source>
</evidence>
<dbReference type="Gene3D" id="3.30.930.10">
    <property type="entry name" value="Bira Bifunctional Protein, Domain 2"/>
    <property type="match status" value="1"/>
</dbReference>
<feature type="binding site" evidence="15">
    <location>
        <position position="448"/>
    </location>
    <ligand>
        <name>Mg(2+)</name>
        <dbReference type="ChEBI" id="CHEBI:18420"/>
        <note>shared with alpha subunit</note>
    </ligand>
</feature>
<dbReference type="SUPFAM" id="SSF54991">
    <property type="entry name" value="Anticodon-binding domain of PheRS"/>
    <property type="match status" value="1"/>
</dbReference>
<comment type="subcellular location">
    <subcellularLocation>
        <location evidence="1 15">Cytoplasm</location>
    </subcellularLocation>
</comment>
<evidence type="ECO:0000256" key="11">
    <source>
        <dbReference type="ARBA" id="ARBA00022884"/>
    </source>
</evidence>
<dbReference type="GO" id="GO:0005524">
    <property type="term" value="F:ATP binding"/>
    <property type="evidence" value="ECO:0007669"/>
    <property type="project" value="UniProtKB-UniRule"/>
</dbReference>
<evidence type="ECO:0000256" key="1">
    <source>
        <dbReference type="ARBA" id="ARBA00004496"/>
    </source>
</evidence>
<dbReference type="InterPro" id="IPR045864">
    <property type="entry name" value="aa-tRNA-synth_II/BPL/LPL"/>
</dbReference>
<evidence type="ECO:0000256" key="8">
    <source>
        <dbReference type="ARBA" id="ARBA00022741"/>
    </source>
</evidence>
<evidence type="ECO:0000259" key="19">
    <source>
        <dbReference type="PROSITE" id="PS51483"/>
    </source>
</evidence>
<keyword evidence="9 15" id="KW-0067">ATP-binding</keyword>
<feature type="domain" description="FDX-ACB" evidence="18">
    <location>
        <begin position="687"/>
        <end position="778"/>
    </location>
</feature>
<dbReference type="Gene3D" id="3.30.70.380">
    <property type="entry name" value="Ferrodoxin-fold anticodon-binding domain"/>
    <property type="match status" value="1"/>
</dbReference>
<keyword evidence="13 15" id="KW-0030">Aminoacyl-tRNA synthetase</keyword>
<evidence type="ECO:0000256" key="3">
    <source>
        <dbReference type="ARBA" id="ARBA00011209"/>
    </source>
</evidence>
<evidence type="ECO:0000313" key="21">
    <source>
        <dbReference type="Proteomes" id="UP000032809"/>
    </source>
</evidence>
<feature type="binding site" evidence="15">
    <location>
        <position position="452"/>
    </location>
    <ligand>
        <name>Mg(2+)</name>
        <dbReference type="ChEBI" id="CHEBI:18420"/>
        <note>shared with alpha subunit</note>
    </ligand>
</feature>
<dbReference type="InterPro" id="IPR009061">
    <property type="entry name" value="DNA-bd_dom_put_sf"/>
</dbReference>
<dbReference type="SUPFAM" id="SSF55681">
    <property type="entry name" value="Class II aaRS and biotin synthetases"/>
    <property type="match status" value="1"/>
</dbReference>
<keyword evidence="5 16" id="KW-0820">tRNA-binding</keyword>
<protein>
    <recommendedName>
        <fullName evidence="15">Phenylalanine--tRNA ligase beta subunit</fullName>
        <ecNumber evidence="15">6.1.1.20</ecNumber>
    </recommendedName>
    <alternativeName>
        <fullName evidence="15">Phenylalanyl-tRNA synthetase beta subunit</fullName>
        <shortName evidence="15">PheRS</shortName>
    </alternativeName>
</protein>
<dbReference type="EC" id="6.1.1.20" evidence="15"/>
<dbReference type="GO" id="GO:0000287">
    <property type="term" value="F:magnesium ion binding"/>
    <property type="evidence" value="ECO:0007669"/>
    <property type="project" value="UniProtKB-UniRule"/>
</dbReference>
<evidence type="ECO:0000256" key="7">
    <source>
        <dbReference type="ARBA" id="ARBA00022723"/>
    </source>
</evidence>
<dbReference type="Pfam" id="PF17759">
    <property type="entry name" value="tRNA_synthFbeta"/>
    <property type="match status" value="1"/>
</dbReference>
<dbReference type="Gene3D" id="3.30.56.10">
    <property type="match status" value="2"/>
</dbReference>
<dbReference type="PANTHER" id="PTHR10947">
    <property type="entry name" value="PHENYLALANYL-TRNA SYNTHETASE BETA CHAIN AND LEUCINE-RICH REPEAT-CONTAINING PROTEIN 47"/>
    <property type="match status" value="1"/>
</dbReference>
<dbReference type="EMBL" id="LN824141">
    <property type="protein sequence ID" value="CEP77592.1"/>
    <property type="molecule type" value="Genomic_DNA"/>
</dbReference>
<comment type="cofactor">
    <cofactor evidence="15">
        <name>Mg(2+)</name>
        <dbReference type="ChEBI" id="CHEBI:18420"/>
    </cofactor>
    <text evidence="15">Binds 2 magnesium ions per tetramer.</text>
</comment>
<dbReference type="PATRIC" id="fig|1006576.9.peg.258"/>
<name>A0A0C7NNU8_DEFTU</name>
<evidence type="ECO:0000256" key="4">
    <source>
        <dbReference type="ARBA" id="ARBA00022490"/>
    </source>
</evidence>
<organism evidence="20 21">
    <name type="scientific">Defluviitoga tunisiensis</name>
    <dbReference type="NCBI Taxonomy" id="1006576"/>
    <lineage>
        <taxon>Bacteria</taxon>
        <taxon>Thermotogati</taxon>
        <taxon>Thermotogota</taxon>
        <taxon>Thermotogae</taxon>
        <taxon>Petrotogales</taxon>
        <taxon>Petrotogaceae</taxon>
        <taxon>Defluviitoga</taxon>
    </lineage>
</organism>
<dbReference type="SUPFAM" id="SSF50249">
    <property type="entry name" value="Nucleic acid-binding proteins"/>
    <property type="match status" value="1"/>
</dbReference>
<dbReference type="KEGG" id="dtn:DTL3_0261"/>
<keyword evidence="21" id="KW-1185">Reference proteome</keyword>
<dbReference type="PROSITE" id="PS51447">
    <property type="entry name" value="FDX_ACB"/>
    <property type="match status" value="1"/>
</dbReference>
<dbReference type="Gene3D" id="3.50.40.10">
    <property type="entry name" value="Phenylalanyl-trna Synthetase, Chain B, domain 3"/>
    <property type="match status" value="1"/>
</dbReference>
<dbReference type="STRING" id="1006576.DTL3_0261"/>
<feature type="binding site" evidence="15">
    <location>
        <position position="451"/>
    </location>
    <ligand>
        <name>Mg(2+)</name>
        <dbReference type="ChEBI" id="CHEBI:18420"/>
        <note>shared with alpha subunit</note>
    </ligand>
</feature>
<dbReference type="InterPro" id="IPR012340">
    <property type="entry name" value="NA-bd_OB-fold"/>
</dbReference>
<dbReference type="GO" id="GO:0006432">
    <property type="term" value="P:phenylalanyl-tRNA aminoacylation"/>
    <property type="evidence" value="ECO:0007669"/>
    <property type="project" value="UniProtKB-UniRule"/>
</dbReference>
<dbReference type="InterPro" id="IPR002547">
    <property type="entry name" value="tRNA-bd_dom"/>
</dbReference>
<evidence type="ECO:0000256" key="13">
    <source>
        <dbReference type="ARBA" id="ARBA00023146"/>
    </source>
</evidence>
<dbReference type="HOGENOM" id="CLU_016891_0_0_0"/>
<dbReference type="CDD" id="cd00769">
    <property type="entry name" value="PheRS_beta_core"/>
    <property type="match status" value="1"/>
</dbReference>
<evidence type="ECO:0000256" key="9">
    <source>
        <dbReference type="ARBA" id="ARBA00022840"/>
    </source>
</evidence>
<feature type="binding site" evidence="15">
    <location>
        <position position="442"/>
    </location>
    <ligand>
        <name>Mg(2+)</name>
        <dbReference type="ChEBI" id="CHEBI:18420"/>
        <note>shared with alpha subunit</note>
    </ligand>
</feature>
<dbReference type="InterPro" id="IPR005146">
    <property type="entry name" value="B3/B4_tRNA-bd"/>
</dbReference>
<accession>A0A0C7NNU8</accession>
<evidence type="ECO:0000256" key="15">
    <source>
        <dbReference type="HAMAP-Rule" id="MF_00283"/>
    </source>
</evidence>
<dbReference type="Pfam" id="PF03484">
    <property type="entry name" value="B5"/>
    <property type="match status" value="1"/>
</dbReference>
<dbReference type="GO" id="GO:0009328">
    <property type="term" value="C:phenylalanine-tRNA ligase complex"/>
    <property type="evidence" value="ECO:0007669"/>
    <property type="project" value="TreeGrafter"/>
</dbReference>
<keyword evidence="4 15" id="KW-0963">Cytoplasm</keyword>
<dbReference type="InterPro" id="IPR005147">
    <property type="entry name" value="tRNA_synthase_B5-dom"/>
</dbReference>
<dbReference type="SUPFAM" id="SSF56037">
    <property type="entry name" value="PheT/TilS domain"/>
    <property type="match status" value="1"/>
</dbReference>
<keyword evidence="8 15" id="KW-0547">Nucleotide-binding</keyword>
<dbReference type="HAMAP" id="MF_00283">
    <property type="entry name" value="Phe_tRNA_synth_beta1"/>
    <property type="match status" value="1"/>
</dbReference>
<evidence type="ECO:0000256" key="12">
    <source>
        <dbReference type="ARBA" id="ARBA00022917"/>
    </source>
</evidence>
<dbReference type="InterPro" id="IPR033714">
    <property type="entry name" value="tRNA_bind_bactPheRS"/>
</dbReference>
<dbReference type="PANTHER" id="PTHR10947:SF0">
    <property type="entry name" value="PHENYLALANINE--TRNA LIGASE BETA SUBUNIT"/>
    <property type="match status" value="1"/>
</dbReference>
<evidence type="ECO:0000256" key="10">
    <source>
        <dbReference type="ARBA" id="ARBA00022842"/>
    </source>
</evidence>
<gene>
    <name evidence="15 20" type="primary">pheT</name>
    <name evidence="20" type="ORF">DTL3_0261</name>
</gene>
<dbReference type="InterPro" id="IPR005121">
    <property type="entry name" value="Fdx_antiC-bd"/>
</dbReference>
<dbReference type="CDD" id="cd02796">
    <property type="entry name" value="tRNA_bind_bactPheRS"/>
    <property type="match status" value="1"/>
</dbReference>
<evidence type="ECO:0000256" key="14">
    <source>
        <dbReference type="ARBA" id="ARBA00049255"/>
    </source>
</evidence>
<dbReference type="PROSITE" id="PS51483">
    <property type="entry name" value="B5"/>
    <property type="match status" value="1"/>
</dbReference>
<dbReference type="SMART" id="SM00896">
    <property type="entry name" value="FDX-ACB"/>
    <property type="match status" value="1"/>
</dbReference>
<dbReference type="PROSITE" id="PS50886">
    <property type="entry name" value="TRBD"/>
    <property type="match status" value="1"/>
</dbReference>
<keyword evidence="7 15" id="KW-0479">Metal-binding</keyword>
<dbReference type="Pfam" id="PF03147">
    <property type="entry name" value="FDX-ACB"/>
    <property type="match status" value="1"/>
</dbReference>
<sequence length="780" mass="88947">MKEYIKITKDTQELVKELKLHTTDVETYEVIRDKVSNIVVGQITNIEQHPEIDNLLICKVDIGKCKINLVTADPTVKLGDKVPVALPGAVLNDGTIIEEKSFKGIISQGMMCSLKELGISEEAEKIYKIIDNVEIGTDFVDFFELTDEIIDLEILPNRPDLLSYLGVAKELQAIGCGEDFKMIDYTQIKKGKGFPVEIQYNKCKRYMAIVVKNIEVGPSPLWLIKKLGSAGIRSINNIVDITNYVMLETGHPIHAFDLDLIEGQIIVRKAFKGEKVLLLDGKEYIMMGEETLITDGKNILALGGIMGGELSGINENTKSILLEVAYFDPINIRLSSSYHKIVSDSSYRFERGVDPNDAEIVMGRLIKLISELVGGEVDTFATDVYPEEIPELKILLRRKYLENRLGISIEEKTVSEILKRLNYKFYSLPDGWNISVPTNRPDITQEIDLVEEVGRIYGYSNIPSRFPFIKGLIGSRGEFVSFKERITDIMLSNGYHEAKTFPLNSAKRMWMDENLDLKIINPLSSEYEYISSKLIYGILESASFNYRNQNKDIKLFEIDKVFMKDDNSPTGAKEFTNLAFVAIGRENDEDFTDKRSVSFYTVKGSLENVVSEFNLKLDYKRSSLQGLMNSQSADIYLNKEKIGYIGLLDLEIAENLYEIKDPIYICEINLDFLFSNKKESQKMIRRFDFPAIKREYAFLVPMDVEFKEISQIIENAGEIIEQYKIFDVYKGKNISPNHISITVSVVYRSQFKTLTDEEVNDIERHILEQLKGKKITLREK</sequence>
<comment type="subunit">
    <text evidence="3 15">Tetramer of two alpha and two beta subunits.</text>
</comment>
<evidence type="ECO:0000259" key="17">
    <source>
        <dbReference type="PROSITE" id="PS50886"/>
    </source>
</evidence>
<dbReference type="SUPFAM" id="SSF46955">
    <property type="entry name" value="Putative DNA-binding domain"/>
    <property type="match status" value="1"/>
</dbReference>
<dbReference type="AlphaFoldDB" id="A0A0C7NNU8"/>
<dbReference type="InterPro" id="IPR036690">
    <property type="entry name" value="Fdx_antiC-bd_sf"/>
</dbReference>
<reference evidence="21" key="1">
    <citation type="submission" date="2014-11" db="EMBL/GenBank/DDBJ databases">
        <authorList>
            <person name="Wibberg D."/>
        </authorList>
    </citation>
    <scope>NUCLEOTIDE SEQUENCE [LARGE SCALE GENOMIC DNA]</scope>
    <source>
        <strain evidence="21">L3</strain>
    </source>
</reference>
<evidence type="ECO:0000259" key="18">
    <source>
        <dbReference type="PROSITE" id="PS51447"/>
    </source>
</evidence>
<dbReference type="SMART" id="SM00873">
    <property type="entry name" value="B3_4"/>
    <property type="match status" value="1"/>
</dbReference>